<dbReference type="GO" id="GO:0000287">
    <property type="term" value="F:magnesium ion binding"/>
    <property type="evidence" value="ECO:0007669"/>
    <property type="project" value="TreeGrafter"/>
</dbReference>
<reference evidence="13 14" key="1">
    <citation type="submission" date="2020-04" db="EMBL/GenBank/DDBJ databases">
        <title>Vibrio sp. SM6, a novel species isolated from seawater.</title>
        <authorList>
            <person name="Wang X."/>
        </authorList>
    </citation>
    <scope>NUCLEOTIDE SEQUENCE [LARGE SCALE GENOMIC DNA]</scope>
    <source>
        <strain evidence="13 14">SM6</strain>
    </source>
</reference>
<evidence type="ECO:0000256" key="3">
    <source>
        <dbReference type="ARBA" id="ARBA00022448"/>
    </source>
</evidence>
<feature type="compositionally biased region" description="Basic and acidic residues" evidence="11">
    <location>
        <begin position="339"/>
        <end position="350"/>
    </location>
</feature>
<proteinExistence type="inferred from homology"/>
<comment type="similarity">
    <text evidence="2">Belongs to the CorA metal ion transporter (MIT) (TC 1.A.35) family.</text>
</comment>
<evidence type="ECO:0000256" key="2">
    <source>
        <dbReference type="ARBA" id="ARBA00009765"/>
    </source>
</evidence>
<evidence type="ECO:0000256" key="8">
    <source>
        <dbReference type="ARBA" id="ARBA00022989"/>
    </source>
</evidence>
<dbReference type="SUPFAM" id="SSF143865">
    <property type="entry name" value="CorA soluble domain-like"/>
    <property type="match status" value="1"/>
</dbReference>
<evidence type="ECO:0000313" key="13">
    <source>
        <dbReference type="EMBL" id="NLS13977.1"/>
    </source>
</evidence>
<evidence type="ECO:0000256" key="9">
    <source>
        <dbReference type="ARBA" id="ARBA00023065"/>
    </source>
</evidence>
<keyword evidence="14" id="KW-1185">Reference proteome</keyword>
<comment type="subcellular location">
    <subcellularLocation>
        <location evidence="1">Cell membrane</location>
        <topology evidence="1">Multi-pass membrane protein</topology>
    </subcellularLocation>
</comment>
<comment type="caution">
    <text evidence="13">The sequence shown here is derived from an EMBL/GenBank/DDBJ whole genome shotgun (WGS) entry which is preliminary data.</text>
</comment>
<evidence type="ECO:0000256" key="7">
    <source>
        <dbReference type="ARBA" id="ARBA00022833"/>
    </source>
</evidence>
<evidence type="ECO:0000256" key="10">
    <source>
        <dbReference type="ARBA" id="ARBA00023136"/>
    </source>
</evidence>
<name>A0A7X8TS67_9VIBR</name>
<feature type="compositionally biased region" description="Polar residues" evidence="11">
    <location>
        <begin position="328"/>
        <end position="338"/>
    </location>
</feature>
<dbReference type="InterPro" id="IPR045861">
    <property type="entry name" value="CorA_cytoplasmic_dom"/>
</dbReference>
<keyword evidence="3" id="KW-0813">Transport</keyword>
<dbReference type="InterPro" id="IPR045863">
    <property type="entry name" value="CorA_TM1_TM2"/>
</dbReference>
<dbReference type="GO" id="GO:0005886">
    <property type="term" value="C:plasma membrane"/>
    <property type="evidence" value="ECO:0007669"/>
    <property type="project" value="UniProtKB-SubCell"/>
</dbReference>
<evidence type="ECO:0000313" key="14">
    <source>
        <dbReference type="Proteomes" id="UP000535589"/>
    </source>
</evidence>
<accession>A0A7X8TS67</accession>
<dbReference type="GO" id="GO:0015095">
    <property type="term" value="F:magnesium ion transmembrane transporter activity"/>
    <property type="evidence" value="ECO:0007669"/>
    <property type="project" value="TreeGrafter"/>
</dbReference>
<dbReference type="Proteomes" id="UP000535589">
    <property type="component" value="Unassembled WGS sequence"/>
</dbReference>
<dbReference type="GO" id="GO:0050897">
    <property type="term" value="F:cobalt ion binding"/>
    <property type="evidence" value="ECO:0007669"/>
    <property type="project" value="TreeGrafter"/>
</dbReference>
<protein>
    <submittedName>
        <fullName evidence="13">Zinc transporter ZntB</fullName>
    </submittedName>
</protein>
<organism evidence="13 14">
    <name type="scientific">Vibrio agarilyticus</name>
    <dbReference type="NCBI Taxonomy" id="2726741"/>
    <lineage>
        <taxon>Bacteria</taxon>
        <taxon>Pseudomonadati</taxon>
        <taxon>Pseudomonadota</taxon>
        <taxon>Gammaproteobacteria</taxon>
        <taxon>Vibrionales</taxon>
        <taxon>Vibrionaceae</taxon>
        <taxon>Vibrio</taxon>
    </lineage>
</organism>
<keyword evidence="4" id="KW-1003">Cell membrane</keyword>
<keyword evidence="5" id="KW-0997">Cell inner membrane</keyword>
<dbReference type="Pfam" id="PF01544">
    <property type="entry name" value="CorA"/>
    <property type="match status" value="1"/>
</dbReference>
<dbReference type="Gene3D" id="3.30.460.20">
    <property type="entry name" value="CorA soluble domain-like"/>
    <property type="match status" value="1"/>
</dbReference>
<keyword evidence="9" id="KW-0406">Ion transport</keyword>
<dbReference type="GO" id="GO:0015087">
    <property type="term" value="F:cobalt ion transmembrane transporter activity"/>
    <property type="evidence" value="ECO:0007669"/>
    <property type="project" value="TreeGrafter"/>
</dbReference>
<evidence type="ECO:0000256" key="4">
    <source>
        <dbReference type="ARBA" id="ARBA00022475"/>
    </source>
</evidence>
<dbReference type="SUPFAM" id="SSF144083">
    <property type="entry name" value="Magnesium transport protein CorA, transmembrane region"/>
    <property type="match status" value="1"/>
</dbReference>
<dbReference type="AlphaFoldDB" id="A0A7X8TS67"/>
<dbReference type="InterPro" id="IPR002523">
    <property type="entry name" value="MgTranspt_CorA/ZnTranspt_ZntB"/>
</dbReference>
<feature type="region of interest" description="Disordered" evidence="11">
    <location>
        <begin position="317"/>
        <end position="350"/>
    </location>
</feature>
<keyword evidence="7" id="KW-0862">Zinc</keyword>
<evidence type="ECO:0000256" key="1">
    <source>
        <dbReference type="ARBA" id="ARBA00004651"/>
    </source>
</evidence>
<dbReference type="PANTHER" id="PTHR46494:SF3">
    <property type="entry name" value="ZINC TRANSPORT PROTEIN ZNTB"/>
    <property type="match status" value="1"/>
</dbReference>
<dbReference type="PANTHER" id="PTHR46494">
    <property type="entry name" value="CORA FAMILY METAL ION TRANSPORTER (EUROFUNG)"/>
    <property type="match status" value="1"/>
</dbReference>
<dbReference type="EMBL" id="JABAIK010000014">
    <property type="protein sequence ID" value="NLS13977.1"/>
    <property type="molecule type" value="Genomic_DNA"/>
</dbReference>
<keyword evidence="8 12" id="KW-1133">Transmembrane helix</keyword>
<evidence type="ECO:0000256" key="6">
    <source>
        <dbReference type="ARBA" id="ARBA00022692"/>
    </source>
</evidence>
<evidence type="ECO:0000256" key="11">
    <source>
        <dbReference type="SAM" id="MobiDB-lite"/>
    </source>
</evidence>
<keyword evidence="6 12" id="KW-0812">Transmembrane</keyword>
<feature type="transmembrane region" description="Helical" evidence="12">
    <location>
        <begin position="250"/>
        <end position="269"/>
    </location>
</feature>
<sequence length="350" mass="40000">MDFLITHWQFATEPPTELENNPVGLKEAHWYHCQRNAPSLRPWLESLEVPQSVIDSLLAKNTRPMFEQYDEHNCLLILRGMNLNHNAHPEDMPSLRLLYYHGALISAHKFPSETLNEFCAQLKTGNGPQTLEALMLGIIDDLNKNIDSYITELEDRFTHLNKLYALNKYLMPTHQALIKIKRFTKPQQYALEDFRHADLELSNNQHLSLRHSVSTITRLNDTIDFLLTEIEIIKGEIREYHAEKMNRNTYLLSVIAAVFLPTSFLTGLFGVNLGGIPGTAALFAFVIFCCALGGIFLLELWLLRRLGFLSSKPQNRITTRARRKPESQAETAANSPNETAERADKNDTID</sequence>
<evidence type="ECO:0000256" key="5">
    <source>
        <dbReference type="ARBA" id="ARBA00022519"/>
    </source>
</evidence>
<dbReference type="Gene3D" id="1.20.58.340">
    <property type="entry name" value="Magnesium transport protein CorA, transmembrane region"/>
    <property type="match status" value="2"/>
</dbReference>
<evidence type="ECO:0000256" key="12">
    <source>
        <dbReference type="SAM" id="Phobius"/>
    </source>
</evidence>
<keyword evidence="10 12" id="KW-0472">Membrane</keyword>
<feature type="transmembrane region" description="Helical" evidence="12">
    <location>
        <begin position="281"/>
        <end position="303"/>
    </location>
</feature>
<gene>
    <name evidence="13" type="ORF">HGP28_13875</name>
</gene>